<keyword evidence="1" id="KW-0472">Membrane</keyword>
<protein>
    <recommendedName>
        <fullName evidence="4">DUF4386 family protein</fullName>
    </recommendedName>
</protein>
<evidence type="ECO:0000313" key="2">
    <source>
        <dbReference type="EMBL" id="SNY59091.1"/>
    </source>
</evidence>
<feature type="transmembrane region" description="Helical" evidence="1">
    <location>
        <begin position="62"/>
        <end position="82"/>
    </location>
</feature>
<dbReference type="RefSeq" id="WP_097325553.1">
    <property type="nucleotide sequence ID" value="NZ_OBDY01000020.1"/>
</dbReference>
<feature type="transmembrane region" description="Helical" evidence="1">
    <location>
        <begin position="202"/>
        <end position="225"/>
    </location>
</feature>
<dbReference type="OrthoDB" id="4965056at2"/>
<name>A0A285JJ21_9ACTN</name>
<feature type="transmembrane region" description="Helical" evidence="1">
    <location>
        <begin position="89"/>
        <end position="111"/>
    </location>
</feature>
<dbReference type="AlphaFoldDB" id="A0A285JJ21"/>
<dbReference type="EMBL" id="OBDY01000020">
    <property type="protein sequence ID" value="SNY59091.1"/>
    <property type="molecule type" value="Genomic_DNA"/>
</dbReference>
<feature type="transmembrane region" description="Helical" evidence="1">
    <location>
        <begin position="174"/>
        <end position="196"/>
    </location>
</feature>
<proteinExistence type="predicted"/>
<feature type="transmembrane region" description="Helical" evidence="1">
    <location>
        <begin position="139"/>
        <end position="162"/>
    </location>
</feature>
<dbReference type="Proteomes" id="UP000219612">
    <property type="component" value="Unassembled WGS sequence"/>
</dbReference>
<evidence type="ECO:0008006" key="4">
    <source>
        <dbReference type="Google" id="ProtNLM"/>
    </source>
</evidence>
<organism evidence="2 3">
    <name type="scientific">Paractinoplanes atraurantiacus</name>
    <dbReference type="NCBI Taxonomy" id="1036182"/>
    <lineage>
        <taxon>Bacteria</taxon>
        <taxon>Bacillati</taxon>
        <taxon>Actinomycetota</taxon>
        <taxon>Actinomycetes</taxon>
        <taxon>Micromonosporales</taxon>
        <taxon>Micromonosporaceae</taxon>
        <taxon>Paractinoplanes</taxon>
    </lineage>
</organism>
<keyword evidence="3" id="KW-1185">Reference proteome</keyword>
<reference evidence="2 3" key="1">
    <citation type="submission" date="2017-09" db="EMBL/GenBank/DDBJ databases">
        <authorList>
            <person name="Ehlers B."/>
            <person name="Leendertz F.H."/>
        </authorList>
    </citation>
    <scope>NUCLEOTIDE SEQUENCE [LARGE SCALE GENOMIC DNA]</scope>
    <source>
        <strain evidence="2 3">CGMCC 4.6857</strain>
    </source>
</reference>
<gene>
    <name evidence="2" type="ORF">SAMN05421748_12030</name>
</gene>
<sequence>MTSGSRSPVATLGTATALATVVVALVAAALGGTTPARSGPYCGNGCVVYPYTDVAAFSPRDYWWMYPQSVLVVLALVLVICVHQATRVVFSAIAAGFAVGATTVLLTDYVVQLTVLQPSLERGETAGLSLLSQYNPHGVFIALENVGYLLLGAALLTIAAAFTGPARLELGLRWVLMVGGGLTVAALPLFAVAYGADLEARYEVAAIGLTWLTLIVGGILLARWFRRPPALGA</sequence>
<evidence type="ECO:0000256" key="1">
    <source>
        <dbReference type="SAM" id="Phobius"/>
    </source>
</evidence>
<evidence type="ECO:0000313" key="3">
    <source>
        <dbReference type="Proteomes" id="UP000219612"/>
    </source>
</evidence>
<keyword evidence="1" id="KW-0812">Transmembrane</keyword>
<accession>A0A285JJ21</accession>
<keyword evidence="1" id="KW-1133">Transmembrane helix</keyword>